<feature type="transmembrane region" description="Helical" evidence="7">
    <location>
        <begin position="21"/>
        <end position="47"/>
    </location>
</feature>
<feature type="transmembrane region" description="Helical" evidence="7">
    <location>
        <begin position="80"/>
        <end position="105"/>
    </location>
</feature>
<dbReference type="GO" id="GO:0055085">
    <property type="term" value="P:transmembrane transport"/>
    <property type="evidence" value="ECO:0007669"/>
    <property type="project" value="InterPro"/>
</dbReference>
<comment type="similarity">
    <text evidence="7">Belongs to the binding-protein-dependent transport system permease family.</text>
</comment>
<evidence type="ECO:0000256" key="1">
    <source>
        <dbReference type="ARBA" id="ARBA00004651"/>
    </source>
</evidence>
<reference evidence="9 10" key="1">
    <citation type="submission" date="2020-02" db="EMBL/GenBank/DDBJ databases">
        <title>Full genome sequence of Nocardioides sp. R-3366.</title>
        <authorList>
            <person name="Im W.-T."/>
        </authorList>
    </citation>
    <scope>NUCLEOTIDE SEQUENCE [LARGE SCALE GENOMIC DNA]</scope>
    <source>
        <strain evidence="9 10">R-3366</strain>
    </source>
</reference>
<dbReference type="KEGG" id="nano:G5V58_02400"/>
<dbReference type="Pfam" id="PF00528">
    <property type="entry name" value="BPD_transp_1"/>
    <property type="match status" value="1"/>
</dbReference>
<name>A0A6G6WK37_9ACTN</name>
<evidence type="ECO:0000313" key="9">
    <source>
        <dbReference type="EMBL" id="QIG45701.1"/>
    </source>
</evidence>
<feature type="transmembrane region" description="Helical" evidence="7">
    <location>
        <begin position="117"/>
        <end position="138"/>
    </location>
</feature>
<feature type="domain" description="ABC transmembrane type-1" evidence="8">
    <location>
        <begin position="80"/>
        <end position="293"/>
    </location>
</feature>
<dbReference type="GO" id="GO:0005886">
    <property type="term" value="C:plasma membrane"/>
    <property type="evidence" value="ECO:0007669"/>
    <property type="project" value="UniProtKB-SubCell"/>
</dbReference>
<comment type="subcellular location">
    <subcellularLocation>
        <location evidence="1 7">Cell membrane</location>
        <topology evidence="1 7">Multi-pass membrane protein</topology>
    </subcellularLocation>
</comment>
<evidence type="ECO:0000259" key="8">
    <source>
        <dbReference type="PROSITE" id="PS50928"/>
    </source>
</evidence>
<dbReference type="CDD" id="cd06261">
    <property type="entry name" value="TM_PBP2"/>
    <property type="match status" value="1"/>
</dbReference>
<feature type="transmembrane region" description="Helical" evidence="7">
    <location>
        <begin position="165"/>
        <end position="189"/>
    </location>
</feature>
<keyword evidence="6 7" id="KW-0472">Membrane</keyword>
<feature type="transmembrane region" description="Helical" evidence="7">
    <location>
        <begin position="272"/>
        <end position="294"/>
    </location>
</feature>
<evidence type="ECO:0000256" key="4">
    <source>
        <dbReference type="ARBA" id="ARBA00022692"/>
    </source>
</evidence>
<feature type="transmembrane region" description="Helical" evidence="7">
    <location>
        <begin position="223"/>
        <end position="246"/>
    </location>
</feature>
<dbReference type="EMBL" id="CP049257">
    <property type="protein sequence ID" value="QIG45701.1"/>
    <property type="molecule type" value="Genomic_DNA"/>
</dbReference>
<dbReference type="InterPro" id="IPR035906">
    <property type="entry name" value="MetI-like_sf"/>
</dbReference>
<sequence>MVRDGATPPRTTRSARLREAVAAWTFLSPNLLLLAVFLFLPLVWAVLLSFQRARSFGPSSWAGLANYERLLQDGVFWRSLLNTVIFTAATVPLSVLIGLGLALLMDKALPARGLFRTVVYLPIVVSTLVTSLVGLLLFDESIGVLNGMLADLGVGPVSWQTDGTLAMVSVVLMTLWTRVGFAMVVYLAALQDVPEDVVEAARVDGAGSWATVRQIVVPMLRSTTLFLVVVNVIWSFQIFDVVYVMTNGGPGYATSMLVTYAYEEGFGPPRNFGYGATVGVVLFLLTLVITLVQFRIQRRSGEES</sequence>
<keyword evidence="4 7" id="KW-0812">Transmembrane</keyword>
<evidence type="ECO:0000256" key="2">
    <source>
        <dbReference type="ARBA" id="ARBA00022448"/>
    </source>
</evidence>
<dbReference type="SUPFAM" id="SSF161098">
    <property type="entry name" value="MetI-like"/>
    <property type="match status" value="1"/>
</dbReference>
<dbReference type="AlphaFoldDB" id="A0A6G6WK37"/>
<organism evidence="9 10">
    <name type="scientific">Nocardioides anomalus</name>
    <dbReference type="NCBI Taxonomy" id="2712223"/>
    <lineage>
        <taxon>Bacteria</taxon>
        <taxon>Bacillati</taxon>
        <taxon>Actinomycetota</taxon>
        <taxon>Actinomycetes</taxon>
        <taxon>Propionibacteriales</taxon>
        <taxon>Nocardioidaceae</taxon>
        <taxon>Nocardioides</taxon>
    </lineage>
</organism>
<evidence type="ECO:0000313" key="10">
    <source>
        <dbReference type="Proteomes" id="UP000502996"/>
    </source>
</evidence>
<dbReference type="InterPro" id="IPR051393">
    <property type="entry name" value="ABC_transporter_permease"/>
</dbReference>
<dbReference type="InterPro" id="IPR000515">
    <property type="entry name" value="MetI-like"/>
</dbReference>
<accession>A0A6G6WK37</accession>
<dbReference type="Gene3D" id="1.10.3720.10">
    <property type="entry name" value="MetI-like"/>
    <property type="match status" value="1"/>
</dbReference>
<evidence type="ECO:0000256" key="5">
    <source>
        <dbReference type="ARBA" id="ARBA00022989"/>
    </source>
</evidence>
<protein>
    <submittedName>
        <fullName evidence="9">Sugar ABC transporter permease</fullName>
    </submittedName>
</protein>
<keyword evidence="3" id="KW-1003">Cell membrane</keyword>
<proteinExistence type="inferred from homology"/>
<gene>
    <name evidence="9" type="ORF">G5V58_02400</name>
</gene>
<evidence type="ECO:0000256" key="3">
    <source>
        <dbReference type="ARBA" id="ARBA00022475"/>
    </source>
</evidence>
<dbReference type="PROSITE" id="PS50928">
    <property type="entry name" value="ABC_TM1"/>
    <property type="match status" value="1"/>
</dbReference>
<evidence type="ECO:0000256" key="7">
    <source>
        <dbReference type="RuleBase" id="RU363032"/>
    </source>
</evidence>
<keyword evidence="5 7" id="KW-1133">Transmembrane helix</keyword>
<keyword evidence="2 7" id="KW-0813">Transport</keyword>
<keyword evidence="10" id="KW-1185">Reference proteome</keyword>
<dbReference type="Proteomes" id="UP000502996">
    <property type="component" value="Chromosome"/>
</dbReference>
<dbReference type="PANTHER" id="PTHR30193:SF41">
    <property type="entry name" value="DIACETYLCHITOBIOSE UPTAKE SYSTEM PERMEASE PROTEIN NGCF"/>
    <property type="match status" value="1"/>
</dbReference>
<evidence type="ECO:0000256" key="6">
    <source>
        <dbReference type="ARBA" id="ARBA00023136"/>
    </source>
</evidence>
<dbReference type="PANTHER" id="PTHR30193">
    <property type="entry name" value="ABC TRANSPORTER PERMEASE PROTEIN"/>
    <property type="match status" value="1"/>
</dbReference>